<keyword evidence="2" id="KW-0326">Glycosidase</keyword>
<proteinExistence type="predicted"/>
<accession>A0A926I2C8</accession>
<dbReference type="InterPro" id="IPR036895">
    <property type="entry name" value="Uracil-DNA_glycosylase-like_sf"/>
</dbReference>
<dbReference type="SMART" id="SM00986">
    <property type="entry name" value="UDG"/>
    <property type="match status" value="1"/>
</dbReference>
<dbReference type="EMBL" id="JACRSQ010000017">
    <property type="protein sequence ID" value="MBC8544190.1"/>
    <property type="molecule type" value="Genomic_DNA"/>
</dbReference>
<keyword evidence="2" id="KW-0378">Hydrolase</keyword>
<dbReference type="RefSeq" id="WP_177718612.1">
    <property type="nucleotide sequence ID" value="NZ_JACRSQ010000017.1"/>
</dbReference>
<dbReference type="NCBIfam" id="TIGR04274">
    <property type="entry name" value="hypoxanDNAglyco"/>
    <property type="match status" value="1"/>
</dbReference>
<gene>
    <name evidence="2" type="ORF">H8730_11645</name>
</gene>
<evidence type="ECO:0000313" key="2">
    <source>
        <dbReference type="EMBL" id="MBC8544190.1"/>
    </source>
</evidence>
<dbReference type="Proteomes" id="UP000657006">
    <property type="component" value="Unassembled WGS sequence"/>
</dbReference>
<reference evidence="2" key="1">
    <citation type="submission" date="2020-08" db="EMBL/GenBank/DDBJ databases">
        <title>Genome public.</title>
        <authorList>
            <person name="Liu C."/>
            <person name="Sun Q."/>
        </authorList>
    </citation>
    <scope>NUCLEOTIDE SEQUENCE</scope>
    <source>
        <strain evidence="2">NSJ-32</strain>
    </source>
</reference>
<name>A0A926I2C8_9FIRM</name>
<feature type="domain" description="Uracil-DNA glycosylase-like" evidence="1">
    <location>
        <begin position="10"/>
        <end position="161"/>
    </location>
</feature>
<dbReference type="SMART" id="SM00987">
    <property type="entry name" value="UreE_C"/>
    <property type="match status" value="1"/>
</dbReference>
<dbReference type="Gene3D" id="3.40.470.10">
    <property type="entry name" value="Uracil-DNA glycosylase-like domain"/>
    <property type="match status" value="1"/>
</dbReference>
<dbReference type="Pfam" id="PF03167">
    <property type="entry name" value="UDG"/>
    <property type="match status" value="1"/>
</dbReference>
<dbReference type="SUPFAM" id="SSF52141">
    <property type="entry name" value="Uracil-DNA glycosylase-like"/>
    <property type="match status" value="1"/>
</dbReference>
<dbReference type="GO" id="GO:0033958">
    <property type="term" value="F:DNA-deoxyinosine glycosylase activity"/>
    <property type="evidence" value="ECO:0007669"/>
    <property type="project" value="UniProtKB-EC"/>
</dbReference>
<protein>
    <submittedName>
        <fullName evidence="2">DNA-deoxyinosine glycosylase</fullName>
        <ecNumber evidence="2">3.2.2.15</ecNumber>
    </submittedName>
</protein>
<keyword evidence="3" id="KW-1185">Reference proteome</keyword>
<evidence type="ECO:0000259" key="1">
    <source>
        <dbReference type="SMART" id="SM00986"/>
    </source>
</evidence>
<evidence type="ECO:0000313" key="3">
    <source>
        <dbReference type="Proteomes" id="UP000657006"/>
    </source>
</evidence>
<organism evidence="2 3">
    <name type="scientific">Bianquea renquensis</name>
    <dbReference type="NCBI Taxonomy" id="2763661"/>
    <lineage>
        <taxon>Bacteria</taxon>
        <taxon>Bacillati</taxon>
        <taxon>Bacillota</taxon>
        <taxon>Clostridia</taxon>
        <taxon>Eubacteriales</taxon>
        <taxon>Bianqueaceae</taxon>
        <taxon>Bianquea</taxon>
    </lineage>
</organism>
<dbReference type="EC" id="3.2.2.15" evidence="2"/>
<dbReference type="CDD" id="cd10032">
    <property type="entry name" value="UDG-F6_HDG"/>
    <property type="match status" value="1"/>
</dbReference>
<sequence>MLETVTHSLAPVIDAESRILLLGTMPSPKSRETGFYYGHPQNQFWNVLAAVFDTGTPQSIPEKLAFLHAHHIALWDVLHSCEIKGAEDSSIQNPVVHDIRSLLSKAPIRQIFTTGKKATALYTKYCFPDTQRESIYLPSTSAANRGRFPFTALVTEYSILRTYLTDVTP</sequence>
<dbReference type="InterPro" id="IPR005122">
    <property type="entry name" value="Uracil-DNA_glycosylase-like"/>
</dbReference>
<dbReference type="InterPro" id="IPR026353">
    <property type="entry name" value="Hypoxan-DNA_Glyclase"/>
</dbReference>
<comment type="caution">
    <text evidence="2">The sequence shown here is derived from an EMBL/GenBank/DDBJ whole genome shotgun (WGS) entry which is preliminary data.</text>
</comment>
<dbReference type="AlphaFoldDB" id="A0A926I2C8"/>